<accession>A0A0J7L105</accession>
<comment type="similarity">
    <text evidence="3">Belongs to the Integrator subunit 7 family.</text>
</comment>
<evidence type="ECO:0000259" key="7">
    <source>
        <dbReference type="Pfam" id="PF22965"/>
    </source>
</evidence>
<feature type="domain" description="Integrator complex subunit 7 C-terminal" evidence="7">
    <location>
        <begin position="660"/>
        <end position="791"/>
    </location>
</feature>
<evidence type="ECO:0000313" key="11">
    <source>
        <dbReference type="Proteomes" id="UP000036403"/>
    </source>
</evidence>
<dbReference type="InterPro" id="IPR011989">
    <property type="entry name" value="ARM-like"/>
</dbReference>
<dbReference type="GO" id="GO:0032039">
    <property type="term" value="C:integrator complex"/>
    <property type="evidence" value="ECO:0007669"/>
    <property type="project" value="InterPro"/>
</dbReference>
<reference evidence="10 11" key="1">
    <citation type="submission" date="2015-04" db="EMBL/GenBank/DDBJ databases">
        <title>Lasius niger genome sequencing.</title>
        <authorList>
            <person name="Konorov E.A."/>
            <person name="Nikitin M.A."/>
            <person name="Kirill M.V."/>
            <person name="Chang P."/>
        </authorList>
    </citation>
    <scope>NUCLEOTIDE SEQUENCE [LARGE SCALE GENOMIC DNA]</scope>
    <source>
        <tissue evidence="10">Whole</tissue>
    </source>
</reference>
<dbReference type="InterPro" id="IPR033060">
    <property type="entry name" value="INTS7"/>
</dbReference>
<keyword evidence="11" id="KW-1185">Reference proteome</keyword>
<dbReference type="Proteomes" id="UP000036403">
    <property type="component" value="Unassembled WGS sequence"/>
</dbReference>
<dbReference type="GO" id="GO:0034472">
    <property type="term" value="P:snRNA 3'-end processing"/>
    <property type="evidence" value="ECO:0007669"/>
    <property type="project" value="TreeGrafter"/>
</dbReference>
<evidence type="ECO:0000259" key="9">
    <source>
        <dbReference type="Pfam" id="PF24437"/>
    </source>
</evidence>
<dbReference type="SUPFAM" id="SSF48371">
    <property type="entry name" value="ARM repeat"/>
    <property type="match status" value="1"/>
</dbReference>
<dbReference type="STRING" id="67767.A0A0J7L105"/>
<keyword evidence="6" id="KW-0539">Nucleus</keyword>
<evidence type="ECO:0000256" key="5">
    <source>
        <dbReference type="ARBA" id="ARBA00022490"/>
    </source>
</evidence>
<feature type="domain" description="Integrator complex subunit 7 N-terminal" evidence="8">
    <location>
        <begin position="25"/>
        <end position="177"/>
    </location>
</feature>
<dbReference type="InterPro" id="IPR056517">
    <property type="entry name" value="INTS7_HB"/>
</dbReference>
<dbReference type="InterPro" id="IPR054519">
    <property type="entry name" value="INTS7_C"/>
</dbReference>
<organism evidence="10 11">
    <name type="scientific">Lasius niger</name>
    <name type="common">Black garden ant</name>
    <dbReference type="NCBI Taxonomy" id="67767"/>
    <lineage>
        <taxon>Eukaryota</taxon>
        <taxon>Metazoa</taxon>
        <taxon>Ecdysozoa</taxon>
        <taxon>Arthropoda</taxon>
        <taxon>Hexapoda</taxon>
        <taxon>Insecta</taxon>
        <taxon>Pterygota</taxon>
        <taxon>Neoptera</taxon>
        <taxon>Endopterygota</taxon>
        <taxon>Hymenoptera</taxon>
        <taxon>Apocrita</taxon>
        <taxon>Aculeata</taxon>
        <taxon>Formicoidea</taxon>
        <taxon>Formicidae</taxon>
        <taxon>Formicinae</taxon>
        <taxon>Lasius</taxon>
        <taxon>Lasius</taxon>
    </lineage>
</organism>
<dbReference type="PANTHER" id="PTHR13322:SF2">
    <property type="entry name" value="INTEGRATOR COMPLEX SUBUNIT 7"/>
    <property type="match status" value="1"/>
</dbReference>
<evidence type="ECO:0000256" key="6">
    <source>
        <dbReference type="ARBA" id="ARBA00023242"/>
    </source>
</evidence>
<dbReference type="Gene3D" id="1.25.10.10">
    <property type="entry name" value="Leucine-rich Repeat Variant"/>
    <property type="match status" value="1"/>
</dbReference>
<dbReference type="EMBL" id="LBMM01001346">
    <property type="protein sequence ID" value="KMQ96472.1"/>
    <property type="molecule type" value="Genomic_DNA"/>
</dbReference>
<feature type="domain" description="Integrator complex subunit 7 helical bundle" evidence="9">
    <location>
        <begin position="487"/>
        <end position="568"/>
    </location>
</feature>
<comment type="caution">
    <text evidence="10">The sequence shown here is derived from an EMBL/GenBank/DDBJ whole genome shotgun (WGS) entry which is preliminary data.</text>
</comment>
<dbReference type="Pfam" id="PF22965">
    <property type="entry name" value="INTS7_C"/>
    <property type="match status" value="1"/>
</dbReference>
<evidence type="ECO:0000256" key="2">
    <source>
        <dbReference type="ARBA" id="ARBA00004496"/>
    </source>
</evidence>
<sequence>MIGMRMNAFNDTGLGEPEQDANTALIELDKGLRSTKTGEQCEAIVRFPRLFEKYPFPILINSSLLKLAEVFRTGSNFLRVWVLRVCQQSEKHLDKILNVDEFVRRIYSVIHSNDPVARALTLRTLGSVAGIIPERQQVHHSIRRSLDSHDSVEVEAAIYAAQMFAAQSKLFAVSMCNDPRLSVKRHALHLLHSLARIGAHLWPQGALDNLIESTTTLLQDGAGNTDLLIRTLDVIEVLSQNAITCDANMEENSPLLQLCLNACYSPDPFVAVKAITILSRVACYCYEEGLPAYGIQDVISCLESLIVLLALDDKHLYQLKACLRSTVKLCQSQPSHCAMFVDAIGSTLINASAENGQNEKQTVALCEALGAIGSLGENTLLSLLADILIKLKQTSHVHTKVMLCTLLFQMVAGGYEWNSECLEAVDNVVKNVDGWAKYRIARSAARYGHHTIATEIFKSLKETVASEQLHFWLSGLELVTKAECCLISLCTAPPPAIAVTVVIATKDDLQRYGRVTHQLRKSAQDLKNCADNYQKLYQSAFDADPGSLANIRALQEMCRLMANSVERVCGGPSISMYQQQQNDSVNFNFGDSVEMRQLARCCAELRCLAPSWVGADGKTGAISHLRVSCLISQVTLLAGGTMRLPIPRYFFQTLQTTSIKLSVSPQPRVLGEPVSVPQGSQLALKVEGVLRHGRRASLFRSVAAVCISISTTPPSKINSDQKDSNINELQQTVIPHRDFFACEFLLSLGIPGSAIIFPSASGGNTAGGAGSGGQYQITASASILDKDGNVWKCGPRSTLPVRVHEEPAKRKLP</sequence>
<dbReference type="InterPro" id="IPR056516">
    <property type="entry name" value="INTS7_N"/>
</dbReference>
<gene>
    <name evidence="10" type="ORF">RF55_3236</name>
</gene>
<dbReference type="AlphaFoldDB" id="A0A0J7L105"/>
<evidence type="ECO:0000256" key="1">
    <source>
        <dbReference type="ARBA" id="ARBA00004123"/>
    </source>
</evidence>
<dbReference type="PaxDb" id="67767-A0A0J7L105"/>
<evidence type="ECO:0000256" key="3">
    <source>
        <dbReference type="ARBA" id="ARBA00008565"/>
    </source>
</evidence>
<evidence type="ECO:0000256" key="4">
    <source>
        <dbReference type="ARBA" id="ARBA00015336"/>
    </source>
</evidence>
<evidence type="ECO:0000259" key="8">
    <source>
        <dbReference type="Pfam" id="PF24436"/>
    </source>
</evidence>
<dbReference type="GO" id="GO:0005737">
    <property type="term" value="C:cytoplasm"/>
    <property type="evidence" value="ECO:0007669"/>
    <property type="project" value="UniProtKB-SubCell"/>
</dbReference>
<dbReference type="Pfam" id="PF24436">
    <property type="entry name" value="INTS7_N"/>
    <property type="match status" value="1"/>
</dbReference>
<comment type="subcellular location">
    <subcellularLocation>
        <location evidence="2">Cytoplasm</location>
    </subcellularLocation>
    <subcellularLocation>
        <location evidence="1">Nucleus</location>
    </subcellularLocation>
</comment>
<keyword evidence="5" id="KW-0963">Cytoplasm</keyword>
<dbReference type="InterPro" id="IPR016024">
    <property type="entry name" value="ARM-type_fold"/>
</dbReference>
<dbReference type="Pfam" id="PF24437">
    <property type="entry name" value="INTS7_HB"/>
    <property type="match status" value="1"/>
</dbReference>
<dbReference type="PANTHER" id="PTHR13322">
    <property type="entry name" value="C1ORF73 PROTEIN"/>
    <property type="match status" value="1"/>
</dbReference>
<dbReference type="OrthoDB" id="1921953at2759"/>
<evidence type="ECO:0000313" key="10">
    <source>
        <dbReference type="EMBL" id="KMQ96472.1"/>
    </source>
</evidence>
<proteinExistence type="inferred from homology"/>
<name>A0A0J7L105_LASNI</name>
<protein>
    <recommendedName>
        <fullName evidence="4">Integrator complex subunit 7</fullName>
    </recommendedName>
</protein>